<protein>
    <submittedName>
        <fullName evidence="1">Uncharacterized protein</fullName>
    </submittedName>
</protein>
<proteinExistence type="predicted"/>
<dbReference type="EMBL" id="GBRH01186705">
    <property type="protein sequence ID" value="JAE11191.1"/>
    <property type="molecule type" value="Transcribed_RNA"/>
</dbReference>
<reference evidence="1" key="2">
    <citation type="journal article" date="2015" name="Data Brief">
        <title>Shoot transcriptome of the giant reed, Arundo donax.</title>
        <authorList>
            <person name="Barrero R.A."/>
            <person name="Guerrero F.D."/>
            <person name="Moolhuijzen P."/>
            <person name="Goolsby J.A."/>
            <person name="Tidwell J."/>
            <person name="Bellgard S.E."/>
            <person name="Bellgard M.I."/>
        </authorList>
    </citation>
    <scope>NUCLEOTIDE SEQUENCE</scope>
    <source>
        <tissue evidence="1">Shoot tissue taken approximately 20 cm above the soil surface</tissue>
    </source>
</reference>
<reference evidence="1" key="1">
    <citation type="submission" date="2014-09" db="EMBL/GenBank/DDBJ databases">
        <authorList>
            <person name="Magalhaes I.L.F."/>
            <person name="Oliveira U."/>
            <person name="Santos F.R."/>
            <person name="Vidigal T.H.D.A."/>
            <person name="Brescovit A.D."/>
            <person name="Santos A.J."/>
        </authorList>
    </citation>
    <scope>NUCLEOTIDE SEQUENCE</scope>
    <source>
        <tissue evidence="1">Shoot tissue taken approximately 20 cm above the soil surface</tissue>
    </source>
</reference>
<evidence type="ECO:0000313" key="1">
    <source>
        <dbReference type="EMBL" id="JAE11191.1"/>
    </source>
</evidence>
<name>A0A0A9FM63_ARUDO</name>
<sequence length="64" mass="6785">MELSAREYLEREVAVLRNDSSNNLGRSSLGCPGTTPSGSTADAGMECIVHCIRLGPRVPSTFSS</sequence>
<organism evidence="1">
    <name type="scientific">Arundo donax</name>
    <name type="common">Giant reed</name>
    <name type="synonym">Donax arundinaceus</name>
    <dbReference type="NCBI Taxonomy" id="35708"/>
    <lineage>
        <taxon>Eukaryota</taxon>
        <taxon>Viridiplantae</taxon>
        <taxon>Streptophyta</taxon>
        <taxon>Embryophyta</taxon>
        <taxon>Tracheophyta</taxon>
        <taxon>Spermatophyta</taxon>
        <taxon>Magnoliopsida</taxon>
        <taxon>Liliopsida</taxon>
        <taxon>Poales</taxon>
        <taxon>Poaceae</taxon>
        <taxon>PACMAD clade</taxon>
        <taxon>Arundinoideae</taxon>
        <taxon>Arundineae</taxon>
        <taxon>Arundo</taxon>
    </lineage>
</organism>
<dbReference type="AlphaFoldDB" id="A0A0A9FM63"/>
<accession>A0A0A9FM63</accession>